<dbReference type="PANTHER" id="PTHR45228">
    <property type="entry name" value="CYCLIC DI-GMP PHOSPHODIESTERASE TM_0186-RELATED"/>
    <property type="match status" value="1"/>
</dbReference>
<dbReference type="SUPFAM" id="SSF109604">
    <property type="entry name" value="HD-domain/PDEase-like"/>
    <property type="match status" value="1"/>
</dbReference>
<dbReference type="Proteomes" id="UP000294593">
    <property type="component" value="Unassembled WGS sequence"/>
</dbReference>
<dbReference type="CDD" id="cd00077">
    <property type="entry name" value="HDc"/>
    <property type="match status" value="1"/>
</dbReference>
<evidence type="ECO:0000313" key="2">
    <source>
        <dbReference type="EMBL" id="TDP88194.1"/>
    </source>
</evidence>
<dbReference type="GO" id="GO:0008081">
    <property type="term" value="F:phosphoric diester hydrolase activity"/>
    <property type="evidence" value="ECO:0007669"/>
    <property type="project" value="UniProtKB-ARBA"/>
</dbReference>
<accession>A0A4R6RNK8</accession>
<dbReference type="Pfam" id="PF13487">
    <property type="entry name" value="HD_5"/>
    <property type="match status" value="1"/>
</dbReference>
<dbReference type="PANTHER" id="PTHR45228:SF1">
    <property type="entry name" value="CYCLIC DI-GMP PHOSPHODIESTERASE TM_0186"/>
    <property type="match status" value="1"/>
</dbReference>
<reference evidence="2 3" key="1">
    <citation type="submission" date="2019-03" db="EMBL/GenBank/DDBJ databases">
        <title>Genomic Encyclopedia of Type Strains, Phase IV (KMG-IV): sequencing the most valuable type-strain genomes for metagenomic binning, comparative biology and taxonomic classification.</title>
        <authorList>
            <person name="Goeker M."/>
        </authorList>
    </citation>
    <scope>NUCLEOTIDE SEQUENCE [LARGE SCALE GENOMIC DNA]</scope>
    <source>
        <strain evidence="2 3">DSM 11901</strain>
    </source>
</reference>
<evidence type="ECO:0000313" key="3">
    <source>
        <dbReference type="Proteomes" id="UP000294593"/>
    </source>
</evidence>
<dbReference type="SMART" id="SM00471">
    <property type="entry name" value="HDc"/>
    <property type="match status" value="1"/>
</dbReference>
<dbReference type="InterPro" id="IPR052020">
    <property type="entry name" value="Cyclic_di-GMP/3'3'-cGAMP_PDE"/>
</dbReference>
<dbReference type="PROSITE" id="PS51832">
    <property type="entry name" value="HD_GYP"/>
    <property type="match status" value="1"/>
</dbReference>
<dbReference type="AlphaFoldDB" id="A0A4R6RNK8"/>
<dbReference type="Gene3D" id="3.30.450.40">
    <property type="match status" value="1"/>
</dbReference>
<evidence type="ECO:0000259" key="1">
    <source>
        <dbReference type="PROSITE" id="PS51832"/>
    </source>
</evidence>
<name>A0A4R6RNK8_9BURK</name>
<keyword evidence="3" id="KW-1185">Reference proteome</keyword>
<dbReference type="InterPro" id="IPR037522">
    <property type="entry name" value="HD_GYP_dom"/>
</dbReference>
<comment type="caution">
    <text evidence="2">The sequence shown here is derived from an EMBL/GenBank/DDBJ whole genome shotgun (WGS) entry which is preliminary data.</text>
</comment>
<dbReference type="Gene3D" id="1.10.3210.10">
    <property type="entry name" value="Hypothetical protein af1432"/>
    <property type="match status" value="1"/>
</dbReference>
<dbReference type="SUPFAM" id="SSF55781">
    <property type="entry name" value="GAF domain-like"/>
    <property type="match status" value="1"/>
</dbReference>
<sequence>MPFDSLVLKNIAMSRSDMTGRLAGLHDIVRARHPAVNRIALVLYEPAKDLLRTFASSSDDGQPLRHYEVHLAAVPSLRTLAAEHIPRVIDNMDLALSEPSLHSLWLKSQSYQSSYTVPVYAGNRLSAFLFFDSRQPGAFTPDITTDLDVIADILAQLYVLRMAAVNTLVGAVDVAKGLARMRDVETGAHLERMAGYSRLIAVALADSLGLSDEFIEYLHLFAPLHDIGKVGIPDRILLKPGKLDDEERRCMQQHVPVGVQLARNIVSDLGIDNDLAASVMLNVVAHHHERGDGSGYPQGLMLDDIPIEARIVAVADVYDAISSTRPYKRAWSEAECVAELRREAALHRLDARCVEALIAAEADRTRIRQELSDGDDLPATLAASG</sequence>
<dbReference type="InterPro" id="IPR003607">
    <property type="entry name" value="HD/PDEase_dom"/>
</dbReference>
<protein>
    <submittedName>
        <fullName evidence="2">HD domain-containing protein</fullName>
    </submittedName>
</protein>
<gene>
    <name evidence="2" type="ORF">EV672_101339</name>
</gene>
<organism evidence="2 3">
    <name type="scientific">Aquabacterium commune</name>
    <dbReference type="NCBI Taxonomy" id="70586"/>
    <lineage>
        <taxon>Bacteria</taxon>
        <taxon>Pseudomonadati</taxon>
        <taxon>Pseudomonadota</taxon>
        <taxon>Betaproteobacteria</taxon>
        <taxon>Burkholderiales</taxon>
        <taxon>Aquabacterium</taxon>
    </lineage>
</organism>
<dbReference type="InterPro" id="IPR029016">
    <property type="entry name" value="GAF-like_dom_sf"/>
</dbReference>
<dbReference type="RefSeq" id="WP_133605833.1">
    <property type="nucleotide sequence ID" value="NZ_SNXW01000001.1"/>
</dbReference>
<proteinExistence type="predicted"/>
<dbReference type="EMBL" id="SNXW01000001">
    <property type="protein sequence ID" value="TDP88194.1"/>
    <property type="molecule type" value="Genomic_DNA"/>
</dbReference>
<feature type="domain" description="HD-GYP" evidence="1">
    <location>
        <begin position="164"/>
        <end position="373"/>
    </location>
</feature>
<dbReference type="OrthoDB" id="9763857at2"/>